<keyword evidence="2" id="KW-1185">Reference proteome</keyword>
<gene>
    <name evidence="1" type="ORF">CleRT_10960</name>
</gene>
<protein>
    <submittedName>
        <fullName evidence="1">Uncharacterized protein</fullName>
    </submittedName>
</protein>
<proteinExistence type="predicted"/>
<organism evidence="1 2">
    <name type="scientific">Candidatus Coxiella mudrowiae</name>
    <dbReference type="NCBI Taxonomy" id="2054173"/>
    <lineage>
        <taxon>Bacteria</taxon>
        <taxon>Pseudomonadati</taxon>
        <taxon>Pseudomonadota</taxon>
        <taxon>Gammaproteobacteria</taxon>
        <taxon>Legionellales</taxon>
        <taxon>Coxiellaceae</taxon>
        <taxon>Coxiella</taxon>
    </lineage>
</organism>
<dbReference type="Proteomes" id="UP000063965">
    <property type="component" value="Chromosome"/>
</dbReference>
<reference evidence="1 2" key="1">
    <citation type="journal article" date="2015" name="Genome Biol. Evol.">
        <title>Distinctive Genome Reduction Rates Revealed by Genomic Analyses of Two Coxiella-Like Endosymbionts in Ticks.</title>
        <authorList>
            <person name="Gottlieb Y."/>
            <person name="Lalzar I."/>
            <person name="Klasson L."/>
        </authorList>
    </citation>
    <scope>NUCLEOTIDE SEQUENCE [LARGE SCALE GENOMIC DNA]</scope>
    <source>
        <strain evidence="1 2">CRt</strain>
    </source>
</reference>
<evidence type="ECO:0000313" key="2">
    <source>
        <dbReference type="Proteomes" id="UP000063965"/>
    </source>
</evidence>
<evidence type="ECO:0000313" key="1">
    <source>
        <dbReference type="EMBL" id="AKQ33759.1"/>
    </source>
</evidence>
<dbReference type="EMBL" id="CP011126">
    <property type="protein sequence ID" value="AKQ33759.1"/>
    <property type="molecule type" value="Genomic_DNA"/>
</dbReference>
<sequence length="134" mass="15268">MRHYLPLMGIDVWRFRTSVLFEYYRYDLLDSQNHQVGVLLADAVLLNEAEAQLVEKIAKATKKQVRGGLQTGPWESSELVECVILLGSRVAYLINSAKQSQIIRSYSPADLLQNTALKVQTWSDLKTAIKLMRE</sequence>
<dbReference type="RefSeq" id="WP_235378901.1">
    <property type="nucleotide sequence ID" value="NZ_CP011126.1"/>
</dbReference>
<name>A0ABM5UV37_9COXI</name>
<accession>A0ABM5UV37</accession>